<name>A0A9X1ZKK6_9GAMM</name>
<sequence length="225" mass="24849">MLKDNEILIKPVIKRNGITFSVFGCIGVVCGVSLFLLGSEFFAPGIICFALGIIALVLGFSKLAEPEVSLKLSDEGFTYFHRRGQVSVSWDNVQRMDQPRVTQGIDTVSLPYIGVKIKHMSPVLETISLRLAAGLLTEQRPLLMTASTQDEDLSVLENQMSAEFTPFIEDNDRFKGVLAMFGHRSKLLGNHLGYHLYISTDALDRPVDEFIALMNKSKQAAVVVA</sequence>
<dbReference type="EMBL" id="JAKILB010000008">
    <property type="protein sequence ID" value="MCL1139528.1"/>
    <property type="molecule type" value="Genomic_DNA"/>
</dbReference>
<keyword evidence="3" id="KW-1185">Reference proteome</keyword>
<keyword evidence="1" id="KW-1133">Transmembrane helix</keyword>
<protein>
    <submittedName>
        <fullName evidence="2">DUF2982 domain-containing protein</fullName>
    </submittedName>
</protein>
<keyword evidence="1" id="KW-0472">Membrane</keyword>
<dbReference type="RefSeq" id="WP_248950830.1">
    <property type="nucleotide sequence ID" value="NZ_JAKILB010000008.1"/>
</dbReference>
<dbReference type="Pfam" id="PF11201">
    <property type="entry name" value="DUF2982"/>
    <property type="match status" value="1"/>
</dbReference>
<feature type="transmembrane region" description="Helical" evidence="1">
    <location>
        <begin position="12"/>
        <end position="35"/>
    </location>
</feature>
<reference evidence="2" key="1">
    <citation type="submission" date="2022-01" db="EMBL/GenBank/DDBJ databases">
        <title>Whole genome-based taxonomy of the Shewanellaceae.</title>
        <authorList>
            <person name="Martin-Rodriguez A.J."/>
        </authorList>
    </citation>
    <scope>NUCLEOTIDE SEQUENCE</scope>
    <source>
        <strain evidence="2">KCTC 23973</strain>
    </source>
</reference>
<evidence type="ECO:0000256" key="1">
    <source>
        <dbReference type="SAM" id="Phobius"/>
    </source>
</evidence>
<proteinExistence type="predicted"/>
<accession>A0A9X1ZKK6</accession>
<keyword evidence="1" id="KW-0812">Transmembrane</keyword>
<feature type="transmembrane region" description="Helical" evidence="1">
    <location>
        <begin position="41"/>
        <end position="61"/>
    </location>
</feature>
<gene>
    <name evidence="2" type="ORF">L2740_13350</name>
</gene>
<organism evidence="2 3">
    <name type="scientific">Shewanella pneumatophori</name>
    <dbReference type="NCBI Taxonomy" id="314092"/>
    <lineage>
        <taxon>Bacteria</taxon>
        <taxon>Pseudomonadati</taxon>
        <taxon>Pseudomonadota</taxon>
        <taxon>Gammaproteobacteria</taxon>
        <taxon>Alteromonadales</taxon>
        <taxon>Shewanellaceae</taxon>
        <taxon>Shewanella</taxon>
    </lineage>
</organism>
<dbReference type="InterPro" id="IPR021367">
    <property type="entry name" value="DUF2982"/>
</dbReference>
<evidence type="ECO:0000313" key="3">
    <source>
        <dbReference type="Proteomes" id="UP001139293"/>
    </source>
</evidence>
<dbReference type="Proteomes" id="UP001139293">
    <property type="component" value="Unassembled WGS sequence"/>
</dbReference>
<comment type="caution">
    <text evidence="2">The sequence shown here is derived from an EMBL/GenBank/DDBJ whole genome shotgun (WGS) entry which is preliminary data.</text>
</comment>
<evidence type="ECO:0000313" key="2">
    <source>
        <dbReference type="EMBL" id="MCL1139528.1"/>
    </source>
</evidence>
<dbReference type="AlphaFoldDB" id="A0A9X1ZKK6"/>